<proteinExistence type="predicted"/>
<sequence length="181" mass="20246">MTKQRSQSDDHINTSLTESIALELELLSEIDYRHDPKPEQRDGVDALKILIAGYGLNDFSPDPAKIALLLMRLRDLQVRDFALGCMEGKDLEKHVEMWRWVVRIAPTRFLAPPATLLAAISYEVGDVALATSSLEQALEADGQYPLALLLKRVFAAGWPAETFATMRTELHPKITAAIFEE</sequence>
<dbReference type="EMBL" id="CAEZTJ010000015">
    <property type="protein sequence ID" value="CAB4561681.1"/>
    <property type="molecule type" value="Genomic_DNA"/>
</dbReference>
<name>A0A6J6DCN2_9ZZZZ</name>
<dbReference type="AlphaFoldDB" id="A0A6J6DCN2"/>
<protein>
    <submittedName>
        <fullName evidence="1">Unannotated protein</fullName>
    </submittedName>
</protein>
<gene>
    <name evidence="1" type="ORF">UFOPK1650_00219</name>
</gene>
<evidence type="ECO:0000313" key="1">
    <source>
        <dbReference type="EMBL" id="CAB4561681.1"/>
    </source>
</evidence>
<dbReference type="InterPro" id="IPR025447">
    <property type="entry name" value="DUF4192"/>
</dbReference>
<accession>A0A6J6DCN2</accession>
<dbReference type="Pfam" id="PF13830">
    <property type="entry name" value="DUF4192"/>
    <property type="match status" value="1"/>
</dbReference>
<reference evidence="1" key="1">
    <citation type="submission" date="2020-05" db="EMBL/GenBank/DDBJ databases">
        <authorList>
            <person name="Chiriac C."/>
            <person name="Salcher M."/>
            <person name="Ghai R."/>
            <person name="Kavagutti S V."/>
        </authorList>
    </citation>
    <scope>NUCLEOTIDE SEQUENCE</scope>
</reference>
<organism evidence="1">
    <name type="scientific">freshwater metagenome</name>
    <dbReference type="NCBI Taxonomy" id="449393"/>
    <lineage>
        <taxon>unclassified sequences</taxon>
        <taxon>metagenomes</taxon>
        <taxon>ecological metagenomes</taxon>
    </lineage>
</organism>